<dbReference type="EMBL" id="FRCA01000017">
    <property type="protein sequence ID" value="SHM89120.1"/>
    <property type="molecule type" value="Genomic_DNA"/>
</dbReference>
<keyword evidence="9" id="KW-0547">Nucleotide-binding</keyword>
<dbReference type="AlphaFoldDB" id="A0A1M7MDZ5"/>
<keyword evidence="4" id="KW-1003">Cell membrane</keyword>
<evidence type="ECO:0000256" key="15">
    <source>
        <dbReference type="SAM" id="Phobius"/>
    </source>
</evidence>
<dbReference type="InterPro" id="IPR036097">
    <property type="entry name" value="HisK_dim/P_sf"/>
</dbReference>
<feature type="domain" description="Histidine kinase" evidence="16">
    <location>
        <begin position="301"/>
        <end position="499"/>
    </location>
</feature>
<feature type="transmembrane region" description="Helical" evidence="15">
    <location>
        <begin position="34"/>
        <end position="53"/>
    </location>
</feature>
<evidence type="ECO:0000259" key="16">
    <source>
        <dbReference type="PROSITE" id="PS50109"/>
    </source>
</evidence>
<evidence type="ECO:0000256" key="2">
    <source>
        <dbReference type="ARBA" id="ARBA00004429"/>
    </source>
</evidence>
<evidence type="ECO:0000259" key="17">
    <source>
        <dbReference type="PROSITE" id="PS50885"/>
    </source>
</evidence>
<evidence type="ECO:0000256" key="13">
    <source>
        <dbReference type="ARBA" id="ARBA00023012"/>
    </source>
</evidence>
<evidence type="ECO:0000256" key="11">
    <source>
        <dbReference type="ARBA" id="ARBA00022840"/>
    </source>
</evidence>
<gene>
    <name evidence="18" type="ORF">SAMN05660971_04171</name>
</gene>
<dbReference type="InterPro" id="IPR005467">
    <property type="entry name" value="His_kinase_dom"/>
</dbReference>
<accession>A0A1M7MDZ5</accession>
<evidence type="ECO:0000256" key="14">
    <source>
        <dbReference type="ARBA" id="ARBA00023136"/>
    </source>
</evidence>
<dbReference type="PROSITE" id="PS50109">
    <property type="entry name" value="HIS_KIN"/>
    <property type="match status" value="1"/>
</dbReference>
<dbReference type="STRING" id="44933.SAMN05660971_04171"/>
<keyword evidence="13" id="KW-0902">Two-component regulatory system</keyword>
<dbReference type="InterPro" id="IPR004358">
    <property type="entry name" value="Sig_transdc_His_kin-like_C"/>
</dbReference>
<comment type="catalytic activity">
    <reaction evidence="1">
        <text>ATP + protein L-histidine = ADP + protein N-phospho-L-histidine.</text>
        <dbReference type="EC" id="2.7.13.3"/>
    </reaction>
</comment>
<organism evidence="18 19">
    <name type="scientific">Halomonas cupida</name>
    <dbReference type="NCBI Taxonomy" id="44933"/>
    <lineage>
        <taxon>Bacteria</taxon>
        <taxon>Pseudomonadati</taxon>
        <taxon>Pseudomonadota</taxon>
        <taxon>Gammaproteobacteria</taxon>
        <taxon>Oceanospirillales</taxon>
        <taxon>Halomonadaceae</taxon>
        <taxon>Halomonas</taxon>
    </lineage>
</organism>
<keyword evidence="14 15" id="KW-0472">Membrane</keyword>
<keyword evidence="11" id="KW-0067">ATP-binding</keyword>
<dbReference type="Pfam" id="PF02518">
    <property type="entry name" value="HATPase_c"/>
    <property type="match status" value="1"/>
</dbReference>
<dbReference type="CDD" id="cd00075">
    <property type="entry name" value="HATPase"/>
    <property type="match status" value="1"/>
</dbReference>
<dbReference type="PANTHER" id="PTHR44936">
    <property type="entry name" value="SENSOR PROTEIN CREC"/>
    <property type="match status" value="1"/>
</dbReference>
<keyword evidence="12 15" id="KW-1133">Transmembrane helix</keyword>
<dbReference type="SUPFAM" id="SSF55874">
    <property type="entry name" value="ATPase domain of HSP90 chaperone/DNA topoisomerase II/histidine kinase"/>
    <property type="match status" value="1"/>
</dbReference>
<evidence type="ECO:0000313" key="19">
    <source>
        <dbReference type="Proteomes" id="UP000184123"/>
    </source>
</evidence>
<dbReference type="CDD" id="cd00082">
    <property type="entry name" value="HisKA"/>
    <property type="match status" value="1"/>
</dbReference>
<dbReference type="PROSITE" id="PS50885">
    <property type="entry name" value="HAMP"/>
    <property type="match status" value="1"/>
</dbReference>
<dbReference type="InterPro" id="IPR050980">
    <property type="entry name" value="2C_sensor_his_kinase"/>
</dbReference>
<evidence type="ECO:0000256" key="10">
    <source>
        <dbReference type="ARBA" id="ARBA00022777"/>
    </source>
</evidence>
<evidence type="ECO:0000256" key="4">
    <source>
        <dbReference type="ARBA" id="ARBA00022475"/>
    </source>
</evidence>
<keyword evidence="5" id="KW-0997">Cell inner membrane</keyword>
<evidence type="ECO:0000256" key="1">
    <source>
        <dbReference type="ARBA" id="ARBA00000085"/>
    </source>
</evidence>
<evidence type="ECO:0000256" key="7">
    <source>
        <dbReference type="ARBA" id="ARBA00022679"/>
    </source>
</evidence>
<dbReference type="PRINTS" id="PR00344">
    <property type="entry name" value="BCTRLSENSOR"/>
</dbReference>
<dbReference type="CDD" id="cd06225">
    <property type="entry name" value="HAMP"/>
    <property type="match status" value="1"/>
</dbReference>
<dbReference type="PANTHER" id="PTHR44936:SF5">
    <property type="entry name" value="SENSOR HISTIDINE KINASE ENVZ"/>
    <property type="match status" value="1"/>
</dbReference>
<evidence type="ECO:0000256" key="3">
    <source>
        <dbReference type="ARBA" id="ARBA00012438"/>
    </source>
</evidence>
<dbReference type="SMART" id="SM00387">
    <property type="entry name" value="HATPase_c"/>
    <property type="match status" value="1"/>
</dbReference>
<keyword evidence="6" id="KW-0597">Phosphoprotein</keyword>
<dbReference type="GO" id="GO:0000155">
    <property type="term" value="F:phosphorelay sensor kinase activity"/>
    <property type="evidence" value="ECO:0007669"/>
    <property type="project" value="InterPro"/>
</dbReference>
<protein>
    <recommendedName>
        <fullName evidence="3">histidine kinase</fullName>
        <ecNumber evidence="3">2.7.13.3</ecNumber>
    </recommendedName>
</protein>
<dbReference type="GO" id="GO:0005524">
    <property type="term" value="F:ATP binding"/>
    <property type="evidence" value="ECO:0007669"/>
    <property type="project" value="UniProtKB-KW"/>
</dbReference>
<dbReference type="Pfam" id="PF00672">
    <property type="entry name" value="HAMP"/>
    <property type="match status" value="1"/>
</dbReference>
<dbReference type="Pfam" id="PF00512">
    <property type="entry name" value="HisKA"/>
    <property type="match status" value="1"/>
</dbReference>
<dbReference type="RefSeq" id="WP_073437147.1">
    <property type="nucleotide sequence ID" value="NZ_BJXU01000163.1"/>
</dbReference>
<dbReference type="SMART" id="SM00304">
    <property type="entry name" value="HAMP"/>
    <property type="match status" value="1"/>
</dbReference>
<evidence type="ECO:0000256" key="5">
    <source>
        <dbReference type="ARBA" id="ARBA00022519"/>
    </source>
</evidence>
<evidence type="ECO:0000256" key="8">
    <source>
        <dbReference type="ARBA" id="ARBA00022692"/>
    </source>
</evidence>
<keyword evidence="10 18" id="KW-0418">Kinase</keyword>
<proteinExistence type="predicted"/>
<evidence type="ECO:0000256" key="9">
    <source>
        <dbReference type="ARBA" id="ARBA00022741"/>
    </source>
</evidence>
<evidence type="ECO:0000256" key="6">
    <source>
        <dbReference type="ARBA" id="ARBA00022553"/>
    </source>
</evidence>
<dbReference type="Gene3D" id="3.30.565.10">
    <property type="entry name" value="Histidine kinase-like ATPase, C-terminal domain"/>
    <property type="match status" value="1"/>
</dbReference>
<feature type="transmembrane region" description="Helical" evidence="15">
    <location>
        <begin position="222"/>
        <end position="240"/>
    </location>
</feature>
<keyword evidence="8 15" id="KW-0812">Transmembrane</keyword>
<evidence type="ECO:0000313" key="18">
    <source>
        <dbReference type="EMBL" id="SHM89120.1"/>
    </source>
</evidence>
<dbReference type="SUPFAM" id="SSF47384">
    <property type="entry name" value="Homodimeric domain of signal transducing histidine kinase"/>
    <property type="match status" value="1"/>
</dbReference>
<keyword evidence="7" id="KW-0808">Transferase</keyword>
<dbReference type="Gene3D" id="1.10.287.130">
    <property type="match status" value="1"/>
</dbReference>
<dbReference type="OrthoDB" id="9804645at2"/>
<name>A0A1M7MDZ5_9GAMM</name>
<dbReference type="InterPro" id="IPR036890">
    <property type="entry name" value="HATPase_C_sf"/>
</dbReference>
<dbReference type="GO" id="GO:0005886">
    <property type="term" value="C:plasma membrane"/>
    <property type="evidence" value="ECO:0007669"/>
    <property type="project" value="UniProtKB-SubCell"/>
</dbReference>
<dbReference type="InterPro" id="IPR003594">
    <property type="entry name" value="HATPase_dom"/>
</dbReference>
<dbReference type="InterPro" id="IPR003661">
    <property type="entry name" value="HisK_dim/P_dom"/>
</dbReference>
<dbReference type="InterPro" id="IPR003660">
    <property type="entry name" value="HAMP_dom"/>
</dbReference>
<reference evidence="18 19" key="1">
    <citation type="submission" date="2016-11" db="EMBL/GenBank/DDBJ databases">
        <authorList>
            <person name="Jaros S."/>
            <person name="Januszkiewicz K."/>
            <person name="Wedrychowicz H."/>
        </authorList>
    </citation>
    <scope>NUCLEOTIDE SEQUENCE [LARGE SCALE GENOMIC DNA]</scope>
    <source>
        <strain evidence="18 19">DSM 4740</strain>
    </source>
</reference>
<comment type="subcellular location">
    <subcellularLocation>
        <location evidence="2">Cell inner membrane</location>
        <topology evidence="2">Multi-pass membrane protein</topology>
    </subcellularLocation>
</comment>
<feature type="domain" description="HAMP" evidence="17">
    <location>
        <begin position="241"/>
        <end position="293"/>
    </location>
</feature>
<dbReference type="EC" id="2.7.13.3" evidence="3"/>
<sequence length="505" mass="56344">MSSHDESRPGLHRLRRYWRRQLVKVLPRSLRGRFLLIMVVGVLGAQLASYAWWSAQERSDQRLRLDEISSTLAYSVASTVRFFRSLPHSYRHVALDQLRDMGGTRFFVSVNDHRLPVQDIGDGPEKALVVNKLRNVLRRELGIDAVEVEFSRPDTLRLLSAEVLLTEMPPRWGQHTLLTASADQPILVVQLPLGQQQWLYVATLMPMPGIFQPAHWLSGDRLFVMLVVLVTVIGLSALGIRSATRTLDRMARAAQRLGDDLDTPPLREGGPREVATAAAAFNRMQRHLQHQVDERARMFSAISHDLKTPITRLRLRAEMLDDPLQRERFAASLDELDCLVRGALDSVRGLDMHETAVPLAMEEMLARLATELDMLGGKLTIIGHAEPLAVKPMALKRALANLLENAVFYGQRAEVSLHDGPHQLELRIVDQGPGIPDHQLEQVFEPFIRLEPSRSRHTGGSGLGLGIAQHIIQAHGGQVSLRNSPSAGLEVCIELPRPGPFTVPG</sequence>
<evidence type="ECO:0000256" key="12">
    <source>
        <dbReference type="ARBA" id="ARBA00022989"/>
    </source>
</evidence>
<dbReference type="Proteomes" id="UP000184123">
    <property type="component" value="Unassembled WGS sequence"/>
</dbReference>